<comment type="caution">
    <text evidence="2">The sequence shown here is derived from an EMBL/GenBank/DDBJ whole genome shotgun (WGS) entry which is preliminary data.</text>
</comment>
<feature type="compositionally biased region" description="Polar residues" evidence="1">
    <location>
        <begin position="48"/>
        <end position="79"/>
    </location>
</feature>
<proteinExistence type="predicted"/>
<keyword evidence="3" id="KW-1185">Reference proteome</keyword>
<feature type="region of interest" description="Disordered" evidence="1">
    <location>
        <begin position="1"/>
        <end position="28"/>
    </location>
</feature>
<sequence length="312" mass="35156">MVWKKKCGKADDSEKLTEDMKMTTDSGSDCHPLCRRITVRRILRQHSKGSMSNKSNLDTDKNYNCNNVSPKETSGITTPSRKYMIRYSSNAELSDQNPEASCDQTARLATPGCVEVTHHFSMEETKNETENASENMPDISFYEPSLDMVNITKTCGHEGTDSRPSSSNLLEESNGVCISKEFVSMIESAANGNKQTYIFAYEEDESRIESDEDDAIIDEHMEIIRVDKASFEFHNVPREGKNRPYKAFCPTDSNYLIHHQILVNDEQLAVQCSSDSKSKQEESVTSSMPTLSIKEAKGSLFHDPSESEWELV</sequence>
<protein>
    <submittedName>
        <fullName evidence="2">Uncharacterized protein</fullName>
    </submittedName>
</protein>
<feature type="region of interest" description="Disordered" evidence="1">
    <location>
        <begin position="46"/>
        <end position="79"/>
    </location>
</feature>
<reference evidence="2 3" key="1">
    <citation type="submission" date="2020-10" db="EMBL/GenBank/DDBJ databases">
        <title>Plant Genome Project.</title>
        <authorList>
            <person name="Zhang R.-G."/>
        </authorList>
    </citation>
    <scope>NUCLEOTIDE SEQUENCE [LARGE SCALE GENOMIC DNA]</scope>
    <source>
        <strain evidence="2">FAFU-HL-1</strain>
        <tissue evidence="2">Leaf</tissue>
    </source>
</reference>
<name>A0A835MLD7_9ROSI</name>
<evidence type="ECO:0000313" key="2">
    <source>
        <dbReference type="EMBL" id="KAF9661688.1"/>
    </source>
</evidence>
<feature type="region of interest" description="Disordered" evidence="1">
    <location>
        <begin position="273"/>
        <end position="312"/>
    </location>
</feature>
<organism evidence="2 3">
    <name type="scientific">Salix dunnii</name>
    <dbReference type="NCBI Taxonomy" id="1413687"/>
    <lineage>
        <taxon>Eukaryota</taxon>
        <taxon>Viridiplantae</taxon>
        <taxon>Streptophyta</taxon>
        <taxon>Embryophyta</taxon>
        <taxon>Tracheophyta</taxon>
        <taxon>Spermatophyta</taxon>
        <taxon>Magnoliopsida</taxon>
        <taxon>eudicotyledons</taxon>
        <taxon>Gunneridae</taxon>
        <taxon>Pentapetalae</taxon>
        <taxon>rosids</taxon>
        <taxon>fabids</taxon>
        <taxon>Malpighiales</taxon>
        <taxon>Salicaceae</taxon>
        <taxon>Saliceae</taxon>
        <taxon>Salix</taxon>
    </lineage>
</organism>
<evidence type="ECO:0000313" key="3">
    <source>
        <dbReference type="Proteomes" id="UP000657918"/>
    </source>
</evidence>
<evidence type="ECO:0000256" key="1">
    <source>
        <dbReference type="SAM" id="MobiDB-lite"/>
    </source>
</evidence>
<accession>A0A835MLD7</accession>
<dbReference type="EMBL" id="JADGMS010000019">
    <property type="protein sequence ID" value="KAF9661688.1"/>
    <property type="molecule type" value="Genomic_DNA"/>
</dbReference>
<dbReference type="AlphaFoldDB" id="A0A835MLD7"/>
<dbReference type="Proteomes" id="UP000657918">
    <property type="component" value="Unassembled WGS sequence"/>
</dbReference>
<dbReference type="OrthoDB" id="778244at2759"/>
<gene>
    <name evidence="2" type="ORF">SADUNF_Sadunf19G0094600</name>
</gene>
<feature type="compositionally biased region" description="Basic and acidic residues" evidence="1">
    <location>
        <begin position="8"/>
        <end position="22"/>
    </location>
</feature>